<reference evidence="15" key="3">
    <citation type="submission" date="2025-09" db="UniProtKB">
        <authorList>
            <consortium name="Ensembl"/>
        </authorList>
    </citation>
    <scope>IDENTIFICATION</scope>
</reference>
<comment type="subcellular location">
    <subcellularLocation>
        <location evidence="2">Nucleus</location>
    </subcellularLocation>
</comment>
<keyword evidence="9" id="KW-0269">Exonuclease</keyword>
<evidence type="ECO:0000256" key="4">
    <source>
        <dbReference type="ARBA" id="ARBA00012115"/>
    </source>
</evidence>
<dbReference type="GO" id="GO:0019901">
    <property type="term" value="F:protein kinase binding"/>
    <property type="evidence" value="ECO:0007669"/>
    <property type="project" value="Ensembl"/>
</dbReference>
<evidence type="ECO:0000313" key="16">
    <source>
        <dbReference type="Proteomes" id="UP000002280"/>
    </source>
</evidence>
<evidence type="ECO:0000256" key="7">
    <source>
        <dbReference type="ARBA" id="ARBA00022763"/>
    </source>
</evidence>
<evidence type="ECO:0000256" key="8">
    <source>
        <dbReference type="ARBA" id="ARBA00022801"/>
    </source>
</evidence>
<dbReference type="Gene3D" id="3.70.10.10">
    <property type="match status" value="1"/>
</dbReference>
<dbReference type="GO" id="GO:0017124">
    <property type="term" value="F:SH3 domain binding"/>
    <property type="evidence" value="ECO:0007669"/>
    <property type="project" value="Ensembl"/>
</dbReference>
<dbReference type="FunFam" id="3.70.10.10:FF:000005">
    <property type="entry name" value="Cell cycle checkpoint control protein"/>
    <property type="match status" value="1"/>
</dbReference>
<feature type="region of interest" description="Disordered" evidence="14">
    <location>
        <begin position="1"/>
        <end position="64"/>
    </location>
</feature>
<sequence length="461" mass="49879">MDRLVPPSHDEGACIGTNERARRAEARPRPSAREGTRPWVRARRVGREQEAGRRKAGEGQAGAGDMKCLVTGGNVRGKCGATARGGVGGHNLCPLTPAPFRSAGQGRSLAVAHRRRVVLRATGGRALASHRERIPARLSPASCLRRFSSSTTRRPGPPQGQPPRCKVLMKSFLSVFRSLAALEKTVERCCIALSTENSRLVIQLHCKHGVTKTHNLSFQECESLQAVFDPALCPHLLRAPARVLVEAVSPFSPALSEVTLGVSRGRRVVFRSYLEEDTDAARAMMTEMSLSEEEFQQLQAQEGASITFCLKEFRGLLSFAESANLLLNIHFDVPGRPAIFSIEDSLLDGHFVLATLSQSDLCSQEPCRPGQGTHSTTHLDDFANDDIDSYMIAMETTVSEGAAVTPRTPSPVSEEEAEPNVVPGTPPLKKFRSLFFGSVLAPTESPSEPNPVLAEDSEGEG</sequence>
<dbReference type="GO" id="GO:0005737">
    <property type="term" value="C:cytoplasm"/>
    <property type="evidence" value="ECO:0007669"/>
    <property type="project" value="Ensembl"/>
</dbReference>
<keyword evidence="7" id="KW-0227">DNA damage</keyword>
<dbReference type="InParanoid" id="F7FNH0"/>
<dbReference type="Bgee" id="ENSMODG00000007675">
    <property type="expression patterns" value="Expressed in lung and 18 other cell types or tissues"/>
</dbReference>
<dbReference type="Ensembl" id="ENSMODT00000009722.4">
    <property type="protein sequence ID" value="ENSMODP00000009534.3"/>
    <property type="gene ID" value="ENSMODG00000007675.4"/>
</dbReference>
<reference evidence="15" key="2">
    <citation type="submission" date="2025-08" db="UniProtKB">
        <authorList>
            <consortium name="Ensembl"/>
        </authorList>
    </citation>
    <scope>IDENTIFICATION</scope>
</reference>
<dbReference type="HOGENOM" id="CLU_049242_0_0_1"/>
<protein>
    <recommendedName>
        <fullName evidence="12">Cell cycle checkpoint control protein RAD9A</fullName>
        <ecNumber evidence="4">3.1.11.2</ecNumber>
    </recommendedName>
    <alternativeName>
        <fullName evidence="13">DNA repair exonuclease rad9 homolog A</fullName>
    </alternativeName>
</protein>
<dbReference type="FunCoup" id="F7FNH0">
    <property type="interactions" value="2471"/>
</dbReference>
<comment type="function">
    <text evidence="11">Component of the 9-1-1 cell-cycle checkpoint response complex that plays a major role in DNA repair. The 9-1-1 complex is recruited to DNA lesion upon damage by the RAD17-replication factor C (RFC) clamp loader complex. Acts then as a sliding clamp platform on DNA for several proteins involved in long-patch base excision repair (LP-BER). The 9-1-1 complex stimulates DNA polymerase beta (POLB) activity by increasing its affinity for the 3'-OH end of the primer-template and stabilizes POLB to those sites where LP-BER proceeds; endonuclease FEN1 cleavage activity on substrates with double, nick, or gap flaps of distinct sequences and lengths; and DNA ligase I (LIG1) on long-patch base excision repair substrates. The 9-1-1 complex is necessary for the recruitment of RHNO1 to sites of double-stranded breaks (DSB) occurring during the S phase. RAD9A possesses 3'-&gt;5' double stranded DNA exonuclease activity.</text>
</comment>
<proteinExistence type="inferred from homology"/>
<evidence type="ECO:0000256" key="13">
    <source>
        <dbReference type="ARBA" id="ARBA00079896"/>
    </source>
</evidence>
<keyword evidence="8" id="KW-0378">Hydrolase</keyword>
<feature type="compositionally biased region" description="Basic and acidic residues" evidence="14">
    <location>
        <begin position="19"/>
        <end position="36"/>
    </location>
</feature>
<comment type="similarity">
    <text evidence="3">Belongs to the rad9 family.</text>
</comment>
<dbReference type="PANTHER" id="PTHR15237:SF1">
    <property type="entry name" value="CELL CYCLE CHECKPOINT CONTROL PROTEIN RAD9A"/>
    <property type="match status" value="1"/>
</dbReference>
<evidence type="ECO:0000256" key="1">
    <source>
        <dbReference type="ARBA" id="ARBA00000493"/>
    </source>
</evidence>
<keyword evidence="10" id="KW-0539">Nucleus</keyword>
<dbReference type="GO" id="GO:0006281">
    <property type="term" value="P:DNA repair"/>
    <property type="evidence" value="ECO:0000318"/>
    <property type="project" value="GO_Central"/>
</dbReference>
<dbReference type="GO" id="GO:0005654">
    <property type="term" value="C:nucleoplasm"/>
    <property type="evidence" value="ECO:0007669"/>
    <property type="project" value="Ensembl"/>
</dbReference>
<dbReference type="eggNOG" id="KOG2810">
    <property type="taxonomic scope" value="Eukaryota"/>
</dbReference>
<name>F7FNH0_MONDO</name>
<dbReference type="AlphaFoldDB" id="F7FNH0"/>
<keyword evidence="16" id="KW-1185">Reference proteome</keyword>
<feature type="compositionally biased region" description="Basic and acidic residues" evidence="14">
    <location>
        <begin position="1"/>
        <end position="12"/>
    </location>
</feature>
<dbReference type="GO" id="GO:0030896">
    <property type="term" value="C:checkpoint clamp complex"/>
    <property type="evidence" value="ECO:0000318"/>
    <property type="project" value="GO_Central"/>
</dbReference>
<organism evidence="15 16">
    <name type="scientific">Monodelphis domestica</name>
    <name type="common">Gray short-tailed opossum</name>
    <dbReference type="NCBI Taxonomy" id="13616"/>
    <lineage>
        <taxon>Eukaryota</taxon>
        <taxon>Metazoa</taxon>
        <taxon>Chordata</taxon>
        <taxon>Craniata</taxon>
        <taxon>Vertebrata</taxon>
        <taxon>Euteleostomi</taxon>
        <taxon>Mammalia</taxon>
        <taxon>Metatheria</taxon>
        <taxon>Didelphimorphia</taxon>
        <taxon>Didelphidae</taxon>
        <taxon>Monodelphis</taxon>
    </lineage>
</organism>
<dbReference type="GO" id="GO:0000076">
    <property type="term" value="P:DNA replication checkpoint signaling"/>
    <property type="evidence" value="ECO:0000318"/>
    <property type="project" value="GO_Central"/>
</dbReference>
<dbReference type="Proteomes" id="UP000002280">
    <property type="component" value="Chromosome 8"/>
</dbReference>
<dbReference type="GO" id="GO:0031573">
    <property type="term" value="P:mitotic intra-S DNA damage checkpoint signaling"/>
    <property type="evidence" value="ECO:0000318"/>
    <property type="project" value="GO_Central"/>
</dbReference>
<dbReference type="GO" id="GO:1902231">
    <property type="term" value="P:positive regulation of intrinsic apoptotic signaling pathway in response to DNA damage"/>
    <property type="evidence" value="ECO:0007669"/>
    <property type="project" value="Ensembl"/>
</dbReference>
<dbReference type="GeneTree" id="ENSGT00390000005767"/>
<evidence type="ECO:0000256" key="9">
    <source>
        <dbReference type="ARBA" id="ARBA00022839"/>
    </source>
</evidence>
<evidence type="ECO:0000256" key="14">
    <source>
        <dbReference type="SAM" id="MobiDB-lite"/>
    </source>
</evidence>
<accession>F7FNH0</accession>
<feature type="compositionally biased region" description="Basic and acidic residues" evidence="14">
    <location>
        <begin position="45"/>
        <end position="57"/>
    </location>
</feature>
<reference evidence="15 16" key="1">
    <citation type="journal article" date="2007" name="Nature">
        <title>Genome of the marsupial Monodelphis domestica reveals innovation in non-coding sequences.</title>
        <authorList>
            <person name="Mikkelsen T.S."/>
            <person name="Wakefield M.J."/>
            <person name="Aken B."/>
            <person name="Amemiya C.T."/>
            <person name="Chang J.L."/>
            <person name="Duke S."/>
            <person name="Garber M."/>
            <person name="Gentles A.J."/>
            <person name="Goodstadt L."/>
            <person name="Heger A."/>
            <person name="Jurka J."/>
            <person name="Kamal M."/>
            <person name="Mauceli E."/>
            <person name="Searle S.M."/>
            <person name="Sharpe T."/>
            <person name="Baker M.L."/>
            <person name="Batzer M.A."/>
            <person name="Benos P.V."/>
            <person name="Belov K."/>
            <person name="Clamp M."/>
            <person name="Cook A."/>
            <person name="Cuff J."/>
            <person name="Das R."/>
            <person name="Davidow L."/>
            <person name="Deakin J.E."/>
            <person name="Fazzari M.J."/>
            <person name="Glass J.L."/>
            <person name="Grabherr M."/>
            <person name="Greally J.M."/>
            <person name="Gu W."/>
            <person name="Hore T.A."/>
            <person name="Huttley G.A."/>
            <person name="Kleber M."/>
            <person name="Jirtle R.L."/>
            <person name="Koina E."/>
            <person name="Lee J.T."/>
            <person name="Mahony S."/>
            <person name="Marra M.A."/>
            <person name="Miller R.D."/>
            <person name="Nicholls R.D."/>
            <person name="Oda M."/>
            <person name="Papenfuss A.T."/>
            <person name="Parra Z.E."/>
            <person name="Pollock D.D."/>
            <person name="Ray D.A."/>
            <person name="Schein J.E."/>
            <person name="Speed T.P."/>
            <person name="Thompson K."/>
            <person name="VandeBerg J.L."/>
            <person name="Wade C.M."/>
            <person name="Walker J.A."/>
            <person name="Waters P.D."/>
            <person name="Webber C."/>
            <person name="Weidman J.R."/>
            <person name="Xie X."/>
            <person name="Zody M.C."/>
            <person name="Baldwin J."/>
            <person name="Abdouelleil A."/>
            <person name="Abdulkadir J."/>
            <person name="Abebe A."/>
            <person name="Abera B."/>
            <person name="Abreu J."/>
            <person name="Acer S.C."/>
            <person name="Aftuck L."/>
            <person name="Alexander A."/>
            <person name="An P."/>
            <person name="Anderson E."/>
            <person name="Anderson S."/>
            <person name="Arachi H."/>
            <person name="Azer M."/>
            <person name="Bachantsang P."/>
            <person name="Barry A."/>
            <person name="Bayul T."/>
            <person name="Berlin A."/>
            <person name="Bessette D."/>
            <person name="Bloom T."/>
            <person name="Bloom T."/>
            <person name="Boguslavskiy L."/>
            <person name="Bonnet C."/>
            <person name="Boukhgalter B."/>
            <person name="Bourzgui I."/>
            <person name="Brown A."/>
            <person name="Cahill P."/>
            <person name="Channer S."/>
            <person name="Cheshatsang Y."/>
            <person name="Chuda L."/>
            <person name="Citroen M."/>
            <person name="Collymore A."/>
            <person name="Cooke P."/>
            <person name="Costello M."/>
            <person name="D'Aco K."/>
            <person name="Daza R."/>
            <person name="De Haan G."/>
            <person name="DeGray S."/>
            <person name="DeMaso C."/>
            <person name="Dhargay N."/>
            <person name="Dooley K."/>
            <person name="Dooley E."/>
            <person name="Doricent M."/>
            <person name="Dorje P."/>
            <person name="Dorjee K."/>
            <person name="Dupes A."/>
            <person name="Elong R."/>
            <person name="Falk J."/>
            <person name="Farina A."/>
            <person name="Faro S."/>
            <person name="Ferguson D."/>
            <person name="Fisher S."/>
            <person name="Foley C.D."/>
            <person name="Franke A."/>
            <person name="Friedrich D."/>
            <person name="Gadbois L."/>
            <person name="Gearin G."/>
            <person name="Gearin C.R."/>
            <person name="Giannoukos G."/>
            <person name="Goode T."/>
            <person name="Graham J."/>
            <person name="Grandbois E."/>
            <person name="Grewal S."/>
            <person name="Gyaltsen K."/>
            <person name="Hafez N."/>
            <person name="Hagos B."/>
            <person name="Hall J."/>
            <person name="Henson C."/>
            <person name="Hollinger A."/>
            <person name="Honan T."/>
            <person name="Huard M.D."/>
            <person name="Hughes L."/>
            <person name="Hurhula B."/>
            <person name="Husby M.E."/>
            <person name="Kamat A."/>
            <person name="Kanga B."/>
            <person name="Kashin S."/>
            <person name="Khazanovich D."/>
            <person name="Kisner P."/>
            <person name="Lance K."/>
            <person name="Lara M."/>
            <person name="Lee W."/>
            <person name="Lennon N."/>
            <person name="Letendre F."/>
            <person name="LeVine R."/>
            <person name="Lipovsky A."/>
            <person name="Liu X."/>
            <person name="Liu J."/>
            <person name="Liu S."/>
            <person name="Lokyitsang T."/>
            <person name="Lokyitsang Y."/>
            <person name="Lubonja R."/>
            <person name="Lui A."/>
            <person name="MacDonald P."/>
            <person name="Magnisalis V."/>
            <person name="Maru K."/>
            <person name="Matthews C."/>
            <person name="McCusker W."/>
            <person name="McDonough S."/>
            <person name="Mehta T."/>
            <person name="Meldrim J."/>
            <person name="Meneus L."/>
            <person name="Mihai O."/>
            <person name="Mihalev A."/>
            <person name="Mihova T."/>
            <person name="Mittelman R."/>
            <person name="Mlenga V."/>
            <person name="Montmayeur A."/>
            <person name="Mulrain L."/>
            <person name="Navidi A."/>
            <person name="Naylor J."/>
            <person name="Negash T."/>
            <person name="Nguyen T."/>
            <person name="Nguyen N."/>
            <person name="Nicol R."/>
            <person name="Norbu C."/>
            <person name="Norbu N."/>
            <person name="Novod N."/>
            <person name="O'Neill B."/>
            <person name="Osman S."/>
            <person name="Markiewicz E."/>
            <person name="Oyono O.L."/>
            <person name="Patti C."/>
            <person name="Phunkhang P."/>
            <person name="Pierre F."/>
            <person name="Priest M."/>
            <person name="Raghuraman S."/>
            <person name="Rege F."/>
            <person name="Reyes R."/>
            <person name="Rise C."/>
            <person name="Rogov P."/>
            <person name="Ross K."/>
            <person name="Ryan E."/>
            <person name="Settipalli S."/>
            <person name="Shea T."/>
            <person name="Sherpa N."/>
            <person name="Shi L."/>
            <person name="Shih D."/>
            <person name="Sparrow T."/>
            <person name="Spaulding J."/>
            <person name="Stalker J."/>
            <person name="Stange-Thomann N."/>
            <person name="Stavropoulos S."/>
            <person name="Stone C."/>
            <person name="Strader C."/>
            <person name="Tesfaye S."/>
            <person name="Thomson T."/>
            <person name="Thoulutsang Y."/>
            <person name="Thoulutsang D."/>
            <person name="Topham K."/>
            <person name="Topping I."/>
            <person name="Tsamla T."/>
            <person name="Vassiliev H."/>
            <person name="Vo A."/>
            <person name="Wangchuk T."/>
            <person name="Wangdi T."/>
            <person name="Weiand M."/>
            <person name="Wilkinson J."/>
            <person name="Wilson A."/>
            <person name="Yadav S."/>
            <person name="Young G."/>
            <person name="Yu Q."/>
            <person name="Zembek L."/>
            <person name="Zhong D."/>
            <person name="Zimmer A."/>
            <person name="Zwirko Z."/>
            <person name="Jaffe D.B."/>
            <person name="Alvarez P."/>
            <person name="Brockman W."/>
            <person name="Butler J."/>
            <person name="Chin C."/>
            <person name="Gnerre S."/>
            <person name="MacCallum I."/>
            <person name="Graves J.A."/>
            <person name="Ponting C.P."/>
            <person name="Breen M."/>
            <person name="Samollow P.B."/>
            <person name="Lander E.S."/>
            <person name="Lindblad-Toh K."/>
        </authorList>
    </citation>
    <scope>NUCLEOTIDE SEQUENCE [LARGE SCALE GENOMIC DNA]</scope>
</reference>
<gene>
    <name evidence="15" type="primary">RAD9A</name>
</gene>
<evidence type="ECO:0000256" key="10">
    <source>
        <dbReference type="ARBA" id="ARBA00023242"/>
    </source>
</evidence>
<evidence type="ECO:0000256" key="3">
    <source>
        <dbReference type="ARBA" id="ARBA00008494"/>
    </source>
</evidence>
<evidence type="ECO:0000256" key="6">
    <source>
        <dbReference type="ARBA" id="ARBA00022722"/>
    </source>
</evidence>
<comment type="catalytic activity">
    <reaction evidence="1">
        <text>Exonucleolytic cleavage in the 3'- to 5'-direction to yield nucleoside 5'-phosphates.</text>
        <dbReference type="EC" id="3.1.11.2"/>
    </reaction>
</comment>
<dbReference type="InterPro" id="IPR007268">
    <property type="entry name" value="Rad9/Ddc1"/>
</dbReference>
<feature type="region of interest" description="Disordered" evidence="14">
    <location>
        <begin position="440"/>
        <end position="461"/>
    </location>
</feature>
<evidence type="ECO:0000256" key="2">
    <source>
        <dbReference type="ARBA" id="ARBA00004123"/>
    </source>
</evidence>
<dbReference type="Pfam" id="PF04139">
    <property type="entry name" value="Rad9"/>
    <property type="match status" value="1"/>
</dbReference>
<feature type="region of interest" description="Disordered" evidence="14">
    <location>
        <begin position="400"/>
        <end position="425"/>
    </location>
</feature>
<dbReference type="EC" id="3.1.11.2" evidence="4"/>
<keyword evidence="5" id="KW-0597">Phosphoprotein</keyword>
<dbReference type="GO" id="GO:0008311">
    <property type="term" value="F:double-stranded DNA 3'-5' DNA exonuclease activity"/>
    <property type="evidence" value="ECO:0007669"/>
    <property type="project" value="UniProtKB-EC"/>
</dbReference>
<dbReference type="STRING" id="13616.ENSMODP00000009534"/>
<evidence type="ECO:0000313" key="15">
    <source>
        <dbReference type="Ensembl" id="ENSMODP00000009534.3"/>
    </source>
</evidence>
<evidence type="ECO:0000256" key="5">
    <source>
        <dbReference type="ARBA" id="ARBA00022553"/>
    </source>
</evidence>
<evidence type="ECO:0000256" key="12">
    <source>
        <dbReference type="ARBA" id="ARBA00069752"/>
    </source>
</evidence>
<dbReference type="GO" id="GO:0071479">
    <property type="term" value="P:cellular response to ionizing radiation"/>
    <property type="evidence" value="ECO:0000318"/>
    <property type="project" value="GO_Central"/>
</dbReference>
<evidence type="ECO:0000256" key="11">
    <source>
        <dbReference type="ARBA" id="ARBA00059283"/>
    </source>
</evidence>
<dbReference type="PANTHER" id="PTHR15237">
    <property type="entry name" value="DNA REPAIR PROTEIN RAD9"/>
    <property type="match status" value="1"/>
</dbReference>
<dbReference type="GO" id="GO:0008630">
    <property type="term" value="P:intrinsic apoptotic signaling pathway in response to DNA damage"/>
    <property type="evidence" value="ECO:0007669"/>
    <property type="project" value="Ensembl"/>
</dbReference>
<keyword evidence="6" id="KW-0540">Nuclease</keyword>
<dbReference type="GO" id="GO:0042826">
    <property type="term" value="F:histone deacetylase binding"/>
    <property type="evidence" value="ECO:0007669"/>
    <property type="project" value="Ensembl"/>
</dbReference>